<name>A0ABQ2V902_9ACTN</name>
<proteinExistence type="predicted"/>
<evidence type="ECO:0000313" key="1">
    <source>
        <dbReference type="EMBL" id="GGU71347.1"/>
    </source>
</evidence>
<sequence length="116" mass="12932">MCHKFEAPDPDSFTEEFGAAVVRDSEDDVYLIDFAEVTGQDLTFSYNVTAGSVRVQLRDAQDVVVDVFREGATRLRIASDKTQSSLMVDFDAGEFCGSLCVQIFPRAKITDRLLVR</sequence>
<organism evidence="1 2">
    <name type="scientific">Streptomyces albospinus</name>
    <dbReference type="NCBI Taxonomy" id="285515"/>
    <lineage>
        <taxon>Bacteria</taxon>
        <taxon>Bacillati</taxon>
        <taxon>Actinomycetota</taxon>
        <taxon>Actinomycetes</taxon>
        <taxon>Kitasatosporales</taxon>
        <taxon>Streptomycetaceae</taxon>
        <taxon>Streptomyces</taxon>
    </lineage>
</organism>
<dbReference type="Proteomes" id="UP000654471">
    <property type="component" value="Unassembled WGS sequence"/>
</dbReference>
<comment type="caution">
    <text evidence="1">The sequence shown here is derived from an EMBL/GenBank/DDBJ whole genome shotgun (WGS) entry which is preliminary data.</text>
</comment>
<protein>
    <submittedName>
        <fullName evidence="1">Uncharacterized protein</fullName>
    </submittedName>
</protein>
<dbReference type="EMBL" id="BMRP01000014">
    <property type="protein sequence ID" value="GGU71347.1"/>
    <property type="molecule type" value="Genomic_DNA"/>
</dbReference>
<keyword evidence="2" id="KW-1185">Reference proteome</keyword>
<gene>
    <name evidence="1" type="ORF">GCM10010211_41170</name>
</gene>
<reference evidence="2" key="1">
    <citation type="journal article" date="2019" name="Int. J. Syst. Evol. Microbiol.">
        <title>The Global Catalogue of Microorganisms (GCM) 10K type strain sequencing project: providing services to taxonomists for standard genome sequencing and annotation.</title>
        <authorList>
            <consortium name="The Broad Institute Genomics Platform"/>
            <consortium name="The Broad Institute Genome Sequencing Center for Infectious Disease"/>
            <person name="Wu L."/>
            <person name="Ma J."/>
        </authorList>
    </citation>
    <scope>NUCLEOTIDE SEQUENCE [LARGE SCALE GENOMIC DNA]</scope>
    <source>
        <strain evidence="2">JCM 3399</strain>
    </source>
</reference>
<evidence type="ECO:0000313" key="2">
    <source>
        <dbReference type="Proteomes" id="UP000654471"/>
    </source>
</evidence>
<accession>A0ABQ2V902</accession>